<organism evidence="1 2">
    <name type="scientific">Niastella populi</name>
    <dbReference type="NCBI Taxonomy" id="550983"/>
    <lineage>
        <taxon>Bacteria</taxon>
        <taxon>Pseudomonadati</taxon>
        <taxon>Bacteroidota</taxon>
        <taxon>Chitinophagia</taxon>
        <taxon>Chitinophagales</taxon>
        <taxon>Chitinophagaceae</taxon>
        <taxon>Niastella</taxon>
    </lineage>
</organism>
<sequence>MTFYKGSDSFFVKRSFIPRHSRKPAIGSRESVINSEPSGIAIVKMRNKYICVPCGEPPAKK</sequence>
<dbReference type="AlphaFoldDB" id="A0A1V9EI11"/>
<comment type="caution">
    <text evidence="1">The sequence shown here is derived from an EMBL/GenBank/DDBJ whole genome shotgun (WGS) entry which is preliminary data.</text>
</comment>
<name>A0A1V9EI11_9BACT</name>
<dbReference type="Proteomes" id="UP000192276">
    <property type="component" value="Unassembled WGS sequence"/>
</dbReference>
<gene>
    <name evidence="1" type="ORF">A4R26_09840</name>
</gene>
<dbReference type="EMBL" id="LWBP01000254">
    <property type="protein sequence ID" value="OQP45778.1"/>
    <property type="molecule type" value="Genomic_DNA"/>
</dbReference>
<evidence type="ECO:0000313" key="2">
    <source>
        <dbReference type="Proteomes" id="UP000192276"/>
    </source>
</evidence>
<reference evidence="2" key="1">
    <citation type="submission" date="2016-04" db="EMBL/GenBank/DDBJ databases">
        <authorList>
            <person name="Chen L."/>
            <person name="Zhuang W."/>
            <person name="Wang G."/>
        </authorList>
    </citation>
    <scope>NUCLEOTIDE SEQUENCE [LARGE SCALE GENOMIC DNA]</scope>
    <source>
        <strain evidence="2">208</strain>
    </source>
</reference>
<evidence type="ECO:0000313" key="1">
    <source>
        <dbReference type="EMBL" id="OQP45778.1"/>
    </source>
</evidence>
<protein>
    <submittedName>
        <fullName evidence="1">Uncharacterized protein</fullName>
    </submittedName>
</protein>
<accession>A0A1V9EI11</accession>
<keyword evidence="2" id="KW-1185">Reference proteome</keyword>
<proteinExistence type="predicted"/>